<feature type="signal peptide" evidence="1">
    <location>
        <begin position="1"/>
        <end position="17"/>
    </location>
</feature>
<keyword evidence="1" id="KW-0732">Signal</keyword>
<reference evidence="3" key="1">
    <citation type="journal article" date="2008" name="Nat. Genet.">
        <title>The Pristionchus pacificus genome provides a unique perspective on nematode lifestyle and parasitism.</title>
        <authorList>
            <person name="Dieterich C."/>
            <person name="Clifton S.W."/>
            <person name="Schuster L.N."/>
            <person name="Chinwalla A."/>
            <person name="Delehaunty K."/>
            <person name="Dinkelacker I."/>
            <person name="Fulton L."/>
            <person name="Fulton R."/>
            <person name="Godfrey J."/>
            <person name="Minx P."/>
            <person name="Mitreva M."/>
            <person name="Roeseler W."/>
            <person name="Tian H."/>
            <person name="Witte H."/>
            <person name="Yang S.P."/>
            <person name="Wilson R.K."/>
            <person name="Sommer R.J."/>
        </authorList>
    </citation>
    <scope>NUCLEOTIDE SEQUENCE [LARGE SCALE GENOMIC DNA]</scope>
    <source>
        <strain evidence="3">PS312</strain>
    </source>
</reference>
<dbReference type="EnsemblMetazoa" id="PPA47242.1">
    <property type="protein sequence ID" value="PPA47242.1"/>
    <property type="gene ID" value="WBGene00305133"/>
</dbReference>
<keyword evidence="3" id="KW-1185">Reference proteome</keyword>
<protein>
    <submittedName>
        <fullName evidence="2">Uncharacterized protein</fullName>
    </submittedName>
</protein>
<organism evidence="2 3">
    <name type="scientific">Pristionchus pacificus</name>
    <name type="common">Parasitic nematode worm</name>
    <dbReference type="NCBI Taxonomy" id="54126"/>
    <lineage>
        <taxon>Eukaryota</taxon>
        <taxon>Metazoa</taxon>
        <taxon>Ecdysozoa</taxon>
        <taxon>Nematoda</taxon>
        <taxon>Chromadorea</taxon>
        <taxon>Rhabditida</taxon>
        <taxon>Rhabditina</taxon>
        <taxon>Diplogasteromorpha</taxon>
        <taxon>Diplogasteroidea</taxon>
        <taxon>Neodiplogasteridae</taxon>
        <taxon>Pristionchus</taxon>
    </lineage>
</organism>
<dbReference type="InterPro" id="IPR010558">
    <property type="entry name" value="Ly-6-related"/>
</dbReference>
<name>A0A8R1V6M0_PRIPA</name>
<evidence type="ECO:0000256" key="1">
    <source>
        <dbReference type="SAM" id="SignalP"/>
    </source>
</evidence>
<sequence>MFLSVLPLLLHISTVEGFGCYTCASPDSHLPAHQLLHLRSQIDIFFYSDKFSPSCNHNLSSHEVADLEVEVCDEINRCATLSPVFNLSPNETVIHRGCFGSLLRHKFRDRKFVHQEGCYLLRSIPLYDVEQPVDYVVCVCEGNYCNSDLPLFADDLFSGASHSLRKFHEERKMSLLHIDSSTGLLQLDLPITNISNYRSIISILYIFWRFLS</sequence>
<dbReference type="AlphaFoldDB" id="A0A8R1V6M0"/>
<reference evidence="2" key="2">
    <citation type="submission" date="2022-06" db="UniProtKB">
        <authorList>
            <consortium name="EnsemblMetazoa"/>
        </authorList>
    </citation>
    <scope>IDENTIFICATION</scope>
    <source>
        <strain evidence="2">PS312</strain>
    </source>
</reference>
<dbReference type="Pfam" id="PF06579">
    <property type="entry name" value="Ly-6_related"/>
    <property type="match status" value="1"/>
</dbReference>
<proteinExistence type="predicted"/>
<accession>A0A8R1V6M0</accession>
<evidence type="ECO:0000313" key="2">
    <source>
        <dbReference type="EnsemblMetazoa" id="PPA47242.1"/>
    </source>
</evidence>
<gene>
    <name evidence="2" type="primary">WBGene00305133</name>
</gene>
<dbReference type="Proteomes" id="UP000005239">
    <property type="component" value="Unassembled WGS sequence"/>
</dbReference>
<feature type="chain" id="PRO_5035908678" evidence="1">
    <location>
        <begin position="18"/>
        <end position="212"/>
    </location>
</feature>
<evidence type="ECO:0000313" key="3">
    <source>
        <dbReference type="Proteomes" id="UP000005239"/>
    </source>
</evidence>